<dbReference type="GO" id="GO:0005524">
    <property type="term" value="F:ATP binding"/>
    <property type="evidence" value="ECO:0007669"/>
    <property type="project" value="UniProtKB-KW"/>
</dbReference>
<dbReference type="InterPro" id="IPR003439">
    <property type="entry name" value="ABC_transporter-like_ATP-bd"/>
</dbReference>
<dbReference type="InterPro" id="IPR003593">
    <property type="entry name" value="AAA+_ATPase"/>
</dbReference>
<dbReference type="Gene3D" id="2.60.98.20">
    <property type="entry name" value="Flagellar hook protein FlgE"/>
    <property type="match status" value="2"/>
</dbReference>
<dbReference type="PROSITE" id="PS50893">
    <property type="entry name" value="ABC_TRANSPORTER_2"/>
    <property type="match status" value="1"/>
</dbReference>
<gene>
    <name evidence="5" type="ORF">ALP66_102431</name>
</gene>
<dbReference type="PANTHER" id="PTHR43875:SF3">
    <property type="entry name" value="MALTOSE_MALTODEXTRIN IMPORT ATP-BINDING PROTEIN MALK"/>
    <property type="match status" value="1"/>
</dbReference>
<dbReference type="GO" id="GO:0055052">
    <property type="term" value="C:ATP-binding cassette (ABC) transporter complex, substrate-binding subunit-containing"/>
    <property type="evidence" value="ECO:0007669"/>
    <property type="project" value="TreeGrafter"/>
</dbReference>
<evidence type="ECO:0000313" key="5">
    <source>
        <dbReference type="EMBL" id="RMS53069.1"/>
    </source>
</evidence>
<sequence>MMKLKLANINKQLGGTRILRDVSLEIAAGEFVVFVGPSGCGKSTLLRLIAGLDSICAGDLLIDGRRVNDLEPRERGVGMVFQSYALYPHMSVYDNISFGLKLAKTEKSSLRERVLKTAQILQLDKLLQRKPRELSGGQRQRVAMGRAMAREPDILLFDEPLSNLDASLPSLARLPVFDPADPATYTRVVGRTIQDAGSGAGATAVPAADHELKQYFVKTGDSQWSMYVLIDGRNPVDPNSVAPLQVTLEQRPNGSLSYSGNSQHLRKISDTEFALQGWRPAEEVNGAWVSNGAANGGTVSLPLNNGSISMLDPGDALMDRPVPAFDPSDLKTYSDMFANAIFDSQGNQHELKQYFV</sequence>
<evidence type="ECO:0000256" key="1">
    <source>
        <dbReference type="ARBA" id="ARBA00022597"/>
    </source>
</evidence>
<proteinExistence type="predicted"/>
<evidence type="ECO:0000256" key="3">
    <source>
        <dbReference type="ARBA" id="ARBA00022840"/>
    </source>
</evidence>
<name>A0A658KFX9_PSEA0</name>
<dbReference type="SMART" id="SM00382">
    <property type="entry name" value="AAA"/>
    <property type="match status" value="1"/>
</dbReference>
<protein>
    <submittedName>
        <fullName evidence="5">Maltose/maltodextrin ABC transporter, ATP-binding protein</fullName>
    </submittedName>
</protein>
<comment type="caution">
    <text evidence="5">The sequence shown here is derived from an EMBL/GenBank/DDBJ whole genome shotgun (WGS) entry which is preliminary data.</text>
</comment>
<dbReference type="Pfam" id="PF00005">
    <property type="entry name" value="ABC_tran"/>
    <property type="match status" value="1"/>
</dbReference>
<dbReference type="PANTHER" id="PTHR43875">
    <property type="entry name" value="MALTODEXTRIN IMPORT ATP-BINDING PROTEIN MSMX"/>
    <property type="match status" value="1"/>
</dbReference>
<dbReference type="InterPro" id="IPR037058">
    <property type="entry name" value="Falgellar_hook_FlgE_sf"/>
</dbReference>
<keyword evidence="3 5" id="KW-0067">ATP-binding</keyword>
<keyword evidence="1" id="KW-0813">Transport</keyword>
<dbReference type="SUPFAM" id="SSF117143">
    <property type="entry name" value="Flagellar hook protein flgE"/>
    <property type="match status" value="1"/>
</dbReference>
<evidence type="ECO:0000313" key="6">
    <source>
        <dbReference type="Proteomes" id="UP000270873"/>
    </source>
</evidence>
<keyword evidence="1" id="KW-0762">Sugar transport</keyword>
<dbReference type="InterPro" id="IPR011491">
    <property type="entry name" value="FlgE_D2"/>
</dbReference>
<dbReference type="GO" id="GO:0015423">
    <property type="term" value="F:ABC-type maltose transporter activity"/>
    <property type="evidence" value="ECO:0007669"/>
    <property type="project" value="TreeGrafter"/>
</dbReference>
<dbReference type="InterPro" id="IPR027417">
    <property type="entry name" value="P-loop_NTPase"/>
</dbReference>
<feature type="domain" description="ABC transporter" evidence="4">
    <location>
        <begin position="4"/>
        <end position="244"/>
    </location>
</feature>
<dbReference type="InterPro" id="IPR037925">
    <property type="entry name" value="FlgE/F/G-like"/>
</dbReference>
<dbReference type="AlphaFoldDB" id="A0A658KFX9"/>
<dbReference type="GO" id="GO:1990060">
    <property type="term" value="C:maltose transport complex"/>
    <property type="evidence" value="ECO:0007669"/>
    <property type="project" value="TreeGrafter"/>
</dbReference>
<dbReference type="InterPro" id="IPR017871">
    <property type="entry name" value="ABC_transporter-like_CS"/>
</dbReference>
<dbReference type="Gene3D" id="3.40.50.300">
    <property type="entry name" value="P-loop containing nucleotide triphosphate hydrolases"/>
    <property type="match status" value="1"/>
</dbReference>
<organism evidence="5 6">
    <name type="scientific">Pseudomonas amygdali pv. photiniae</name>
    <dbReference type="NCBI Taxonomy" id="251724"/>
    <lineage>
        <taxon>Bacteria</taxon>
        <taxon>Pseudomonadati</taxon>
        <taxon>Pseudomonadota</taxon>
        <taxon>Gammaproteobacteria</taxon>
        <taxon>Pseudomonadales</taxon>
        <taxon>Pseudomonadaceae</taxon>
        <taxon>Pseudomonas</taxon>
        <taxon>Pseudomonas amygdali</taxon>
    </lineage>
</organism>
<evidence type="ECO:0000259" key="4">
    <source>
        <dbReference type="PROSITE" id="PS50893"/>
    </source>
</evidence>
<dbReference type="SUPFAM" id="SSF52540">
    <property type="entry name" value="P-loop containing nucleoside triphosphate hydrolases"/>
    <property type="match status" value="1"/>
</dbReference>
<dbReference type="Proteomes" id="UP000270873">
    <property type="component" value="Unassembled WGS sequence"/>
</dbReference>
<dbReference type="Pfam" id="PF07559">
    <property type="entry name" value="FlgE_D2"/>
    <property type="match status" value="2"/>
</dbReference>
<dbReference type="PROSITE" id="PS00211">
    <property type="entry name" value="ABC_TRANSPORTER_1"/>
    <property type="match status" value="1"/>
</dbReference>
<dbReference type="EMBL" id="RBSP01000149">
    <property type="protein sequence ID" value="RMS53069.1"/>
    <property type="molecule type" value="Genomic_DNA"/>
</dbReference>
<keyword evidence="2" id="KW-0547">Nucleotide-binding</keyword>
<reference evidence="5 6" key="1">
    <citation type="submission" date="2018-08" db="EMBL/GenBank/DDBJ databases">
        <title>Recombination of ecologically and evolutionarily significant loci maintains genetic cohesion in the Pseudomonas syringae species complex.</title>
        <authorList>
            <person name="Dillon M."/>
            <person name="Thakur S."/>
            <person name="Almeida R.N.D."/>
            <person name="Weir B.S."/>
            <person name="Guttman D.S."/>
        </authorList>
    </citation>
    <scope>NUCLEOTIDE SEQUENCE [LARGE SCALE GENOMIC DNA]</scope>
    <source>
        <strain evidence="5 6">ICMP 7847</strain>
    </source>
</reference>
<dbReference type="GO" id="GO:0016887">
    <property type="term" value="F:ATP hydrolysis activity"/>
    <property type="evidence" value="ECO:0007669"/>
    <property type="project" value="InterPro"/>
</dbReference>
<dbReference type="InterPro" id="IPR047641">
    <property type="entry name" value="ABC_transpr_MalK/UgpC-like"/>
</dbReference>
<evidence type="ECO:0000256" key="2">
    <source>
        <dbReference type="ARBA" id="ARBA00022741"/>
    </source>
</evidence>
<accession>A0A658KFX9</accession>
<feature type="non-terminal residue" evidence="5">
    <location>
        <position position="356"/>
    </location>
</feature>